<dbReference type="Gene3D" id="3.30.70.1430">
    <property type="entry name" value="Multidrug efflux transporter AcrB pore domain"/>
    <property type="match status" value="2"/>
</dbReference>
<feature type="transmembrane region" description="Helical" evidence="1">
    <location>
        <begin position="365"/>
        <end position="385"/>
    </location>
</feature>
<feature type="transmembrane region" description="Helical" evidence="1">
    <location>
        <begin position="391"/>
        <end position="412"/>
    </location>
</feature>
<feature type="transmembrane region" description="Helical" evidence="1">
    <location>
        <begin position="433"/>
        <end position="456"/>
    </location>
</feature>
<dbReference type="OrthoDB" id="9757876at2"/>
<dbReference type="Gene3D" id="3.30.70.1440">
    <property type="entry name" value="Multidrug efflux transporter AcrB pore domain"/>
    <property type="match status" value="1"/>
</dbReference>
<dbReference type="Gene3D" id="3.30.70.1320">
    <property type="entry name" value="Multidrug efflux transporter AcrB pore domain like"/>
    <property type="match status" value="1"/>
</dbReference>
<feature type="transmembrane region" description="Helical" evidence="1">
    <location>
        <begin position="940"/>
        <end position="965"/>
    </location>
</feature>
<dbReference type="RefSeq" id="WP_145367437.1">
    <property type="nucleotide sequence ID" value="NZ_CP036275.1"/>
</dbReference>
<dbReference type="Pfam" id="PF00873">
    <property type="entry name" value="ACR_tran"/>
    <property type="match status" value="1"/>
</dbReference>
<organism evidence="2 3">
    <name type="scientific">Maioricimonas rarisocia</name>
    <dbReference type="NCBI Taxonomy" id="2528026"/>
    <lineage>
        <taxon>Bacteria</taxon>
        <taxon>Pseudomonadati</taxon>
        <taxon>Planctomycetota</taxon>
        <taxon>Planctomycetia</taxon>
        <taxon>Planctomycetales</taxon>
        <taxon>Planctomycetaceae</taxon>
        <taxon>Maioricimonas</taxon>
    </lineage>
</organism>
<feature type="transmembrane region" description="Helical" evidence="1">
    <location>
        <begin position="12"/>
        <end position="32"/>
    </location>
</feature>
<dbReference type="InterPro" id="IPR001036">
    <property type="entry name" value="Acrflvin-R"/>
</dbReference>
<feature type="transmembrane region" description="Helical" evidence="1">
    <location>
        <begin position="531"/>
        <end position="554"/>
    </location>
</feature>
<evidence type="ECO:0000256" key="1">
    <source>
        <dbReference type="SAM" id="Phobius"/>
    </source>
</evidence>
<dbReference type="PANTHER" id="PTHR32063:SF8">
    <property type="entry name" value="CATION EFFLUX PROTEIN"/>
    <property type="match status" value="1"/>
</dbReference>
<proteinExistence type="predicted"/>
<keyword evidence="1" id="KW-0472">Membrane</keyword>
<reference evidence="2 3" key="1">
    <citation type="submission" date="2019-02" db="EMBL/GenBank/DDBJ databases">
        <title>Deep-cultivation of Planctomycetes and their phenomic and genomic characterization uncovers novel biology.</title>
        <authorList>
            <person name="Wiegand S."/>
            <person name="Jogler M."/>
            <person name="Boedeker C."/>
            <person name="Pinto D."/>
            <person name="Vollmers J."/>
            <person name="Rivas-Marin E."/>
            <person name="Kohn T."/>
            <person name="Peeters S.H."/>
            <person name="Heuer A."/>
            <person name="Rast P."/>
            <person name="Oberbeckmann S."/>
            <person name="Bunk B."/>
            <person name="Jeske O."/>
            <person name="Meyerdierks A."/>
            <person name="Storesund J.E."/>
            <person name="Kallscheuer N."/>
            <person name="Luecker S."/>
            <person name="Lage O.M."/>
            <person name="Pohl T."/>
            <person name="Merkel B.J."/>
            <person name="Hornburger P."/>
            <person name="Mueller R.-W."/>
            <person name="Bruemmer F."/>
            <person name="Labrenz M."/>
            <person name="Spormann A.M."/>
            <person name="Op den Camp H."/>
            <person name="Overmann J."/>
            <person name="Amann R."/>
            <person name="Jetten M.S.M."/>
            <person name="Mascher T."/>
            <person name="Medema M.H."/>
            <person name="Devos D.P."/>
            <person name="Kaster A.-K."/>
            <person name="Ovreas L."/>
            <person name="Rohde M."/>
            <person name="Galperin M.Y."/>
            <person name="Jogler C."/>
        </authorList>
    </citation>
    <scope>NUCLEOTIDE SEQUENCE [LARGE SCALE GENOMIC DNA]</scope>
    <source>
        <strain evidence="2 3">Mal4</strain>
    </source>
</reference>
<dbReference type="SUPFAM" id="SSF82693">
    <property type="entry name" value="Multidrug efflux transporter AcrB pore domain, PN1, PN2, PC1 and PC2 subdomains"/>
    <property type="match status" value="2"/>
</dbReference>
<feature type="transmembrane region" description="Helical" evidence="1">
    <location>
        <begin position="986"/>
        <end position="1008"/>
    </location>
</feature>
<dbReference type="KEGG" id="mri:Mal4_11080"/>
<dbReference type="GO" id="GO:0042910">
    <property type="term" value="F:xenobiotic transmembrane transporter activity"/>
    <property type="evidence" value="ECO:0007669"/>
    <property type="project" value="TreeGrafter"/>
</dbReference>
<dbReference type="Gene3D" id="1.20.1640.10">
    <property type="entry name" value="Multidrug efflux transporter AcrB transmembrane domain"/>
    <property type="match status" value="2"/>
</dbReference>
<keyword evidence="1" id="KW-1133">Transmembrane helix</keyword>
<evidence type="ECO:0000313" key="3">
    <source>
        <dbReference type="Proteomes" id="UP000320496"/>
    </source>
</evidence>
<name>A0A517Z2T1_9PLAN</name>
<dbReference type="SUPFAM" id="SSF82714">
    <property type="entry name" value="Multidrug efflux transporter AcrB TolC docking domain, DN and DC subdomains"/>
    <property type="match status" value="2"/>
</dbReference>
<keyword evidence="1" id="KW-0812">Transmembrane</keyword>
<dbReference type="InterPro" id="IPR027463">
    <property type="entry name" value="AcrB_DN_DC_subdom"/>
</dbReference>
<dbReference type="Gene3D" id="3.30.2090.10">
    <property type="entry name" value="Multidrug efflux transporter AcrB TolC docking domain, DN and DC subdomains"/>
    <property type="match status" value="2"/>
</dbReference>
<accession>A0A517Z2T1</accession>
<dbReference type="PRINTS" id="PR00702">
    <property type="entry name" value="ACRIFLAVINRP"/>
</dbReference>
<feature type="transmembrane region" description="Helical" evidence="1">
    <location>
        <begin position="915"/>
        <end position="934"/>
    </location>
</feature>
<feature type="transmembrane region" description="Helical" evidence="1">
    <location>
        <begin position="339"/>
        <end position="358"/>
    </location>
</feature>
<dbReference type="AlphaFoldDB" id="A0A517Z2T1"/>
<dbReference type="SUPFAM" id="SSF82866">
    <property type="entry name" value="Multidrug efflux transporter AcrB transmembrane domain"/>
    <property type="match status" value="2"/>
</dbReference>
<feature type="transmembrane region" description="Helical" evidence="1">
    <location>
        <begin position="884"/>
        <end position="903"/>
    </location>
</feature>
<keyword evidence="3" id="KW-1185">Reference proteome</keyword>
<gene>
    <name evidence="2" type="primary">czcA_1</name>
    <name evidence="2" type="ORF">Mal4_11080</name>
</gene>
<dbReference type="EMBL" id="CP036275">
    <property type="protein sequence ID" value="QDU36810.1"/>
    <property type="molecule type" value="Genomic_DNA"/>
</dbReference>
<feature type="transmembrane region" description="Helical" evidence="1">
    <location>
        <begin position="468"/>
        <end position="491"/>
    </location>
</feature>
<dbReference type="Proteomes" id="UP000320496">
    <property type="component" value="Chromosome"/>
</dbReference>
<sequence>MGLISFSLRNRFAVLAGTIGLCILGAAVIPAITVDILPDFKKPVVVSFFSYPGLPTLDMEKSVSSRVERALTLAGKIEHQESRTVPGAAVIKVFFQPGADPSSAMNDIVNLEASDMFHLPPGIEWPFTLRSEPSNLPVVLAAISGEGLSESELYSIGYYAVRNKMGGLKGVQIPHPFGGKFRQMMVYVDPARLQAHHVSATDVVEALRKSNLVLAAGTARIGETDYQVHPRNTLPTPEEIEAIPVTVRDGRPVFIRDLGRVVDDAALQYNIVRVNGERSVYCPLLREPGENTIAVVDRIYDGISTEIPKMKERGDIPEATEVTLVSDQSHYIRNAMSNLYSQVGLGAVLVAVVVLVFLRRFLPTLIIVATILLAILIGGLGFAFTGQTINVMTLGGIALAIGTVVDAGIVVVENVIRHQRMGKTPLDAARDGTFEVSGAILAGTITTLAVFLPAVFLTGMIKYLFEPLSLAATFTIGASYLLALTVVPAYCATFVRERVQPGHEPVGEADASAGTAPDSVPRGMYGRLLHVALEAPALSVLLIVMAVGASFLVWPRMGTELFPDVDAGTFEIRIKTIPGTDLEETERLVERIEATIQDVIPREQIETLIANIGLPVGKGAGFSTVLSSNSGPDTAYVIVNLKQEGRSTGTQTYIDRLRERLAEEFPLEQFLFVSGGIVNMALNEGVPTPISVQVAAGTLGQCRDAAERIVDVVEQIPGARDVQIAQSLDYPQFDVQVDRTRARYLGLDQEEVAQTILTALGSSVGYSPTIWIDPKTGVDFFMGVQYEDNRFQSLDDIRNIPLSLSTADGPMTIPLSNVATVRRVTIPGEIAHYNISRVNDVHVNVSGRDVGSVARDVERALAGMEFESGVSTAIRGPVATMKSGMNLLGVGLVVAGVLVYLVLMAQFRSFVDPLIIMLAVPLGLGGVLLVLYFTNTYINIQSLMGTLMMIGVVVNNSILLVEFANRRRAEGLSPREAAMSAAQVRLRPILMTSLTLVASMLPLSFQLAPGNEAMIPLARALLGGMIASTVLTLVLVPCVYSLVHRRAAPVV</sequence>
<evidence type="ECO:0000313" key="2">
    <source>
        <dbReference type="EMBL" id="QDU36810.1"/>
    </source>
</evidence>
<feature type="transmembrane region" description="Helical" evidence="1">
    <location>
        <begin position="1020"/>
        <end position="1043"/>
    </location>
</feature>
<dbReference type="PANTHER" id="PTHR32063">
    <property type="match status" value="1"/>
</dbReference>
<dbReference type="GO" id="GO:0005886">
    <property type="term" value="C:plasma membrane"/>
    <property type="evidence" value="ECO:0007669"/>
    <property type="project" value="TreeGrafter"/>
</dbReference>
<protein>
    <submittedName>
        <fullName evidence="2">Cobalt-zinc-cadmium resistance protein CzcA</fullName>
    </submittedName>
</protein>